<evidence type="ECO:0000313" key="1">
    <source>
        <dbReference type="EMBL" id="BCN29687.1"/>
    </source>
</evidence>
<organism evidence="1 2">
    <name type="scientific">Anaeromicropila herbilytica</name>
    <dbReference type="NCBI Taxonomy" id="2785025"/>
    <lineage>
        <taxon>Bacteria</taxon>
        <taxon>Bacillati</taxon>
        <taxon>Bacillota</taxon>
        <taxon>Clostridia</taxon>
        <taxon>Lachnospirales</taxon>
        <taxon>Lachnospiraceae</taxon>
        <taxon>Anaeromicropila</taxon>
    </lineage>
</organism>
<dbReference type="InterPro" id="IPR036388">
    <property type="entry name" value="WH-like_DNA-bd_sf"/>
</dbReference>
<dbReference type="Pfam" id="PF14277">
    <property type="entry name" value="DUF4364"/>
    <property type="match status" value="1"/>
</dbReference>
<dbReference type="RefSeq" id="WP_271714953.1">
    <property type="nucleotide sequence ID" value="NZ_AP024169.1"/>
</dbReference>
<gene>
    <name evidence="1" type="ORF">bsdtb5_09820</name>
</gene>
<keyword evidence="2" id="KW-1185">Reference proteome</keyword>
<dbReference type="AlphaFoldDB" id="A0A7R7EJN7"/>
<evidence type="ECO:0000313" key="2">
    <source>
        <dbReference type="Proteomes" id="UP000595897"/>
    </source>
</evidence>
<dbReference type="EMBL" id="AP024169">
    <property type="protein sequence ID" value="BCN29687.1"/>
    <property type="molecule type" value="Genomic_DNA"/>
</dbReference>
<reference evidence="1 2" key="1">
    <citation type="submission" date="2020-11" db="EMBL/GenBank/DDBJ databases">
        <title>Draft genome sequencing of a Lachnospiraceae strain isolated from anoxic soil subjected to BSD treatment.</title>
        <authorList>
            <person name="Uek A."/>
            <person name="Tonouchi A."/>
        </authorList>
    </citation>
    <scope>NUCLEOTIDE SEQUENCE [LARGE SCALE GENOMIC DNA]</scope>
    <source>
        <strain evidence="1 2">TB5</strain>
    </source>
</reference>
<protein>
    <recommendedName>
        <fullName evidence="3">DUF4364 family protein</fullName>
    </recommendedName>
</protein>
<name>A0A7R7EJN7_9FIRM</name>
<dbReference type="KEGG" id="ahb:bsdtb5_09820"/>
<dbReference type="SUPFAM" id="SSF46785">
    <property type="entry name" value="Winged helix' DNA-binding domain"/>
    <property type="match status" value="1"/>
</dbReference>
<dbReference type="Gene3D" id="1.10.10.10">
    <property type="entry name" value="Winged helix-like DNA-binding domain superfamily/Winged helix DNA-binding domain"/>
    <property type="match status" value="1"/>
</dbReference>
<proteinExistence type="predicted"/>
<accession>A0A7R7EJN7</accession>
<evidence type="ECO:0008006" key="3">
    <source>
        <dbReference type="Google" id="ProtNLM"/>
    </source>
</evidence>
<sequence length="175" mass="20415">MSNESLTLYKLIILFILDKVDFAMTNAQISDFILEKEYTNYFNIQQAISELVDSELIIRHTIRNSSHYKITPSGQETLEFFNTKISDAIKKDIEEYLHVNKYTLREEVSTISDYFQSKKDEYMVRCQVKERGTAIIDLSIAVPTEDEAILICNSWKSKSQDVYAYLIRTLMNPDN</sequence>
<dbReference type="InterPro" id="IPR025374">
    <property type="entry name" value="DUF4364"/>
</dbReference>
<dbReference type="InterPro" id="IPR036390">
    <property type="entry name" value="WH_DNA-bd_sf"/>
</dbReference>
<dbReference type="Proteomes" id="UP000595897">
    <property type="component" value="Chromosome"/>
</dbReference>